<gene>
    <name evidence="1" type="ORF">RhiirA4_482641</name>
</gene>
<reference evidence="1 2" key="1">
    <citation type="submission" date="2015-10" db="EMBL/GenBank/DDBJ databases">
        <title>Genome analyses suggest a sexual origin of heterokaryosis in a supposedly ancient asexual fungus.</title>
        <authorList>
            <person name="Ropars J."/>
            <person name="Sedzielewska K."/>
            <person name="Noel J."/>
            <person name="Charron P."/>
            <person name="Farinelli L."/>
            <person name="Marton T."/>
            <person name="Kruger M."/>
            <person name="Pelin A."/>
            <person name="Brachmann A."/>
            <person name="Corradi N."/>
        </authorList>
    </citation>
    <scope>NUCLEOTIDE SEQUENCE [LARGE SCALE GENOMIC DNA]</scope>
    <source>
        <strain evidence="1 2">A4</strain>
    </source>
</reference>
<dbReference type="AlphaFoldDB" id="A0A2I1HLE2"/>
<accession>A0A2I1HLE2</accession>
<proteinExistence type="predicted"/>
<dbReference type="Proteomes" id="UP000234323">
    <property type="component" value="Unassembled WGS sequence"/>
</dbReference>
<keyword evidence="2" id="KW-1185">Reference proteome</keyword>
<sequence length="130" mass="15391">MPKRVHRKRSTRNTSTFYRKQALRSAIRSDIHHRSLLSNHIFHDEATQRQDSLRQDGRSRANFINLYSFPSPNLSLRIDSSIHMGSRPPIGFSSSCGCRVLDDNTFQWCEECDRNYYINQRLRPYFIIID</sequence>
<dbReference type="VEuPathDB" id="FungiDB:RhiirFUN_019059"/>
<evidence type="ECO:0000313" key="2">
    <source>
        <dbReference type="Proteomes" id="UP000234323"/>
    </source>
</evidence>
<evidence type="ECO:0000313" key="1">
    <source>
        <dbReference type="EMBL" id="PKY59683.1"/>
    </source>
</evidence>
<name>A0A2I1HLE2_9GLOM</name>
<protein>
    <submittedName>
        <fullName evidence="1">Uncharacterized protein</fullName>
    </submittedName>
</protein>
<organism evidence="1 2">
    <name type="scientific">Rhizophagus irregularis</name>
    <dbReference type="NCBI Taxonomy" id="588596"/>
    <lineage>
        <taxon>Eukaryota</taxon>
        <taxon>Fungi</taxon>
        <taxon>Fungi incertae sedis</taxon>
        <taxon>Mucoromycota</taxon>
        <taxon>Glomeromycotina</taxon>
        <taxon>Glomeromycetes</taxon>
        <taxon>Glomerales</taxon>
        <taxon>Glomeraceae</taxon>
        <taxon>Rhizophagus</taxon>
    </lineage>
</organism>
<dbReference type="EMBL" id="LLXI01003703">
    <property type="protein sequence ID" value="PKY59683.1"/>
    <property type="molecule type" value="Genomic_DNA"/>
</dbReference>
<comment type="caution">
    <text evidence="1">The sequence shown here is derived from an EMBL/GenBank/DDBJ whole genome shotgun (WGS) entry which is preliminary data.</text>
</comment>